<dbReference type="EMBL" id="KC246791">
    <property type="protein sequence ID" value="AHF24364.1"/>
    <property type="molecule type" value="Genomic_DNA"/>
</dbReference>
<protein>
    <submittedName>
        <fullName evidence="1">Uncharacterized protein</fullName>
    </submittedName>
</protein>
<sequence>MTDMDTLLFFDKNPRALPIYEALEDILYQLFPNAHKRVQKTQAAG</sequence>
<dbReference type="AlphaFoldDB" id="W0FLN9"/>
<reference evidence="1" key="1">
    <citation type="journal article" date="2013" name="PLoS ONE">
        <title>Metagenomic insights into the carbohydrate-active enzymes carried by the microorganisms adhering to solid digesta in the rumen of cows.</title>
        <authorList>
            <person name="Wang L."/>
            <person name="Hatem A."/>
            <person name="Catalyurek U.V."/>
            <person name="Morrison M."/>
            <person name="Yu Z."/>
        </authorList>
    </citation>
    <scope>NUCLEOTIDE SEQUENCE</scope>
</reference>
<proteinExistence type="predicted"/>
<name>W0FLN9_9BACT</name>
<accession>W0FLN9</accession>
<evidence type="ECO:0000313" key="1">
    <source>
        <dbReference type="EMBL" id="AHF24364.1"/>
    </source>
</evidence>
<organism evidence="1">
    <name type="scientific">uncultured bacterium Contig575</name>
    <dbReference type="NCBI Taxonomy" id="1393592"/>
    <lineage>
        <taxon>Bacteria</taxon>
        <taxon>environmental samples</taxon>
    </lineage>
</organism>